<organism evidence="2 3">
    <name type="scientific">Rugosimonospora africana</name>
    <dbReference type="NCBI Taxonomy" id="556532"/>
    <lineage>
        <taxon>Bacteria</taxon>
        <taxon>Bacillati</taxon>
        <taxon>Actinomycetota</taxon>
        <taxon>Actinomycetes</taxon>
        <taxon>Micromonosporales</taxon>
        <taxon>Micromonosporaceae</taxon>
        <taxon>Rugosimonospora</taxon>
    </lineage>
</organism>
<evidence type="ECO:0000313" key="2">
    <source>
        <dbReference type="EMBL" id="GIH21411.1"/>
    </source>
</evidence>
<comment type="caution">
    <text evidence="2">The sequence shown here is derived from an EMBL/GenBank/DDBJ whole genome shotgun (WGS) entry which is preliminary data.</text>
</comment>
<dbReference type="Proteomes" id="UP000642748">
    <property type="component" value="Unassembled WGS sequence"/>
</dbReference>
<evidence type="ECO:0008006" key="4">
    <source>
        <dbReference type="Google" id="ProtNLM"/>
    </source>
</evidence>
<protein>
    <recommendedName>
        <fullName evidence="4">Recombinase</fullName>
    </recommendedName>
</protein>
<name>A0A8J3R7F3_9ACTN</name>
<feature type="region of interest" description="Disordered" evidence="1">
    <location>
        <begin position="261"/>
        <end position="292"/>
    </location>
</feature>
<gene>
    <name evidence="2" type="ORF">Raf01_95830</name>
</gene>
<evidence type="ECO:0000313" key="3">
    <source>
        <dbReference type="Proteomes" id="UP000642748"/>
    </source>
</evidence>
<dbReference type="RefSeq" id="WP_203924791.1">
    <property type="nucleotide sequence ID" value="NZ_BONZ01000130.1"/>
</dbReference>
<evidence type="ECO:0000256" key="1">
    <source>
        <dbReference type="SAM" id="MobiDB-lite"/>
    </source>
</evidence>
<dbReference type="EMBL" id="BONZ01000130">
    <property type="protein sequence ID" value="GIH21411.1"/>
    <property type="molecule type" value="Genomic_DNA"/>
</dbReference>
<reference evidence="2" key="1">
    <citation type="submission" date="2021-01" db="EMBL/GenBank/DDBJ databases">
        <title>Whole genome shotgun sequence of Rugosimonospora africana NBRC 104875.</title>
        <authorList>
            <person name="Komaki H."/>
            <person name="Tamura T."/>
        </authorList>
    </citation>
    <scope>NUCLEOTIDE SEQUENCE</scope>
    <source>
        <strain evidence="2">NBRC 104875</strain>
    </source>
</reference>
<dbReference type="AlphaFoldDB" id="A0A8J3R7F3"/>
<sequence>MQGSWNNDKPHYRCVYPTECGLANHTQHPRSIYLREESIVPALDRWLLTAFSPTALPHTIQTLVDAQDDRQDDELLARTAEAKRIIADCDQRLARYRAALEAGTDPTLIARWTSEVNATRAAAQTQMRTASEGTTRMTAEEIGGLIAALGNIIAILSDADPADKAKIYSGIGLRLTYQPGQNKVIAEAKPSAIMYEGSCPRPDRYRDPTGARARQRDRVWRLRRMGFVSEGLHEPMPNGRQFCQHGCPQAHGSDTPRMAVAVASSPGSEADRSTANSDNSSRRQRSRAAVLA</sequence>
<proteinExistence type="predicted"/>
<accession>A0A8J3R7F3</accession>
<keyword evidence="3" id="KW-1185">Reference proteome</keyword>